<dbReference type="InterPro" id="IPR039426">
    <property type="entry name" value="TonB-dep_rcpt-like"/>
</dbReference>
<dbReference type="Pfam" id="PF13715">
    <property type="entry name" value="CarbopepD_reg_2"/>
    <property type="match status" value="1"/>
</dbReference>
<dbReference type="OrthoDB" id="9804995at2"/>
<dbReference type="InterPro" id="IPR037066">
    <property type="entry name" value="Plug_dom_sf"/>
</dbReference>
<organism evidence="3 4">
    <name type="scientific">Flavilitoribacter nigricans (strain ATCC 23147 / DSM 23189 / NBRC 102662 / NCIMB 1420 / SS-2)</name>
    <name type="common">Lewinella nigricans</name>
    <dbReference type="NCBI Taxonomy" id="1122177"/>
    <lineage>
        <taxon>Bacteria</taxon>
        <taxon>Pseudomonadati</taxon>
        <taxon>Bacteroidota</taxon>
        <taxon>Saprospiria</taxon>
        <taxon>Saprospirales</taxon>
        <taxon>Lewinellaceae</taxon>
        <taxon>Flavilitoribacter</taxon>
    </lineage>
</organism>
<evidence type="ECO:0000256" key="1">
    <source>
        <dbReference type="ARBA" id="ARBA00022729"/>
    </source>
</evidence>
<dbReference type="EMBL" id="PDUD01000004">
    <property type="protein sequence ID" value="PHN07894.1"/>
    <property type="molecule type" value="Genomic_DNA"/>
</dbReference>
<dbReference type="SUPFAM" id="SSF49464">
    <property type="entry name" value="Carboxypeptidase regulatory domain-like"/>
    <property type="match status" value="1"/>
</dbReference>
<dbReference type="Gene3D" id="2.170.130.10">
    <property type="entry name" value="TonB-dependent receptor, plug domain"/>
    <property type="match status" value="1"/>
</dbReference>
<keyword evidence="3" id="KW-0675">Receptor</keyword>
<dbReference type="GO" id="GO:0015344">
    <property type="term" value="F:siderophore uptake transmembrane transporter activity"/>
    <property type="evidence" value="ECO:0007669"/>
    <property type="project" value="TreeGrafter"/>
</dbReference>
<dbReference type="GO" id="GO:0009279">
    <property type="term" value="C:cell outer membrane"/>
    <property type="evidence" value="ECO:0007669"/>
    <property type="project" value="TreeGrafter"/>
</dbReference>
<dbReference type="InterPro" id="IPR008969">
    <property type="entry name" value="CarboxyPept-like_regulatory"/>
</dbReference>
<dbReference type="GO" id="GO:0044718">
    <property type="term" value="P:siderophore transmembrane transport"/>
    <property type="evidence" value="ECO:0007669"/>
    <property type="project" value="TreeGrafter"/>
</dbReference>
<keyword evidence="4" id="KW-1185">Reference proteome</keyword>
<dbReference type="SUPFAM" id="SSF56935">
    <property type="entry name" value="Porins"/>
    <property type="match status" value="1"/>
</dbReference>
<dbReference type="PANTHER" id="PTHR30069">
    <property type="entry name" value="TONB-DEPENDENT OUTER MEMBRANE RECEPTOR"/>
    <property type="match status" value="1"/>
</dbReference>
<reference evidence="3 4" key="1">
    <citation type="submission" date="2017-10" db="EMBL/GenBank/DDBJ databases">
        <title>The draft genome sequence of Lewinella nigricans NBRC 102662.</title>
        <authorList>
            <person name="Wang K."/>
        </authorList>
    </citation>
    <scope>NUCLEOTIDE SEQUENCE [LARGE SCALE GENOMIC DNA]</scope>
    <source>
        <strain evidence="3 4">NBRC 102662</strain>
    </source>
</reference>
<evidence type="ECO:0000256" key="2">
    <source>
        <dbReference type="SAM" id="SignalP"/>
    </source>
</evidence>
<dbReference type="Proteomes" id="UP000223913">
    <property type="component" value="Unassembled WGS sequence"/>
</dbReference>
<dbReference type="RefSeq" id="WP_099148683.1">
    <property type="nucleotide sequence ID" value="NZ_PDUD01000004.1"/>
</dbReference>
<sequence length="785" mass="87968">MKKLALLLLLSVFQFSLPAQSTVQNIKGRILDKDTKQPLIGATVLVTSLDSRPGTVTDLDGNFELTGIPTGRHRLEFSYIGYEAYILDDAIVNSAKELVLDIELVEGSITTGEVIVSARSYGNEPLNELAMVSTRSFSAEETQRYSASANDPSRMAVSFPGVQSSRDNRNDIVIRGNAGFGMLWRVEGIDIPNPNHFLRRGSSGGGITVFSVGLLSNSDFSTGAFPAEYGNALSGIFDIKFRNGNTEKREYTFRAGMLGLEVATEGPIKKGQSSYLVNYRYSTLGILDAFDIRLVDERESNRFQDLSFKLNFNSADNRHITSVWGISGISREFFEAVEGIENWRTYDDYLTRTFNTQMGAIGINHNFLIDDKSYLRTSLAIMGQHILYQNDTLNRNLNATMIRDEQYTSNRLVLSSTYNRKLSPKLTLKAGLIGKGIQYDFFYSSKLPPGNPPAFIDQNDRTWQLQAFANLRLRPHPRWTVNFGLHSLYLGLNETSNLEPRIGLNYQLSESAELSLAYGLHSRTVPLPNYFIREYSGNNFTLPNLDLDLIKAHHLVLAYRQLLGNGMRLQLEAYYQSLYDVPVSADPNSTISLLNHADGFFITRLVSEGTGTNTGLDLTLERSFLNGTFFILAGSLFNSTYEPLNGQTYDTRYNSGIAASLMGGKEWALSDNATLQTGLRVVYGGGQRLTPILSPERDPRDPDNPILDESRPYTLPVGDFFRPDIRIAYRRDNPGNAWYIALDVQNVIGRNNEDPLDYTYDPDLEDWIFRSQSSIVPVLSFQIDF</sequence>
<name>A0A2D0NHB9_FLAN2</name>
<feature type="chain" id="PRO_5013107466" evidence="2">
    <location>
        <begin position="22"/>
        <end position="785"/>
    </location>
</feature>
<accession>A0A2D0NHB9</accession>
<gene>
    <name evidence="3" type="ORF">CRP01_03840</name>
</gene>
<evidence type="ECO:0000313" key="4">
    <source>
        <dbReference type="Proteomes" id="UP000223913"/>
    </source>
</evidence>
<dbReference type="Gene3D" id="2.60.40.1120">
    <property type="entry name" value="Carboxypeptidase-like, regulatory domain"/>
    <property type="match status" value="1"/>
</dbReference>
<dbReference type="AlphaFoldDB" id="A0A2D0NHB9"/>
<protein>
    <submittedName>
        <fullName evidence="3">TonB-dependent receptor</fullName>
    </submittedName>
</protein>
<dbReference type="PANTHER" id="PTHR30069:SF29">
    <property type="entry name" value="HEMOGLOBIN AND HEMOGLOBIN-HAPTOGLOBIN-BINDING PROTEIN 1-RELATED"/>
    <property type="match status" value="1"/>
</dbReference>
<proteinExistence type="predicted"/>
<evidence type="ECO:0000313" key="3">
    <source>
        <dbReference type="EMBL" id="PHN07894.1"/>
    </source>
</evidence>
<comment type="caution">
    <text evidence="3">The sequence shown here is derived from an EMBL/GenBank/DDBJ whole genome shotgun (WGS) entry which is preliminary data.</text>
</comment>
<feature type="signal peptide" evidence="2">
    <location>
        <begin position="1"/>
        <end position="21"/>
    </location>
</feature>
<keyword evidence="1 2" id="KW-0732">Signal</keyword>